<evidence type="ECO:0000256" key="1">
    <source>
        <dbReference type="ARBA" id="ARBA00008754"/>
    </source>
</evidence>
<dbReference type="GO" id="GO:0004751">
    <property type="term" value="F:ribose-5-phosphate isomerase activity"/>
    <property type="evidence" value="ECO:0007669"/>
    <property type="project" value="UniProtKB-EC"/>
</dbReference>
<dbReference type="InterPro" id="IPR004785">
    <property type="entry name" value="RpiB"/>
</dbReference>
<dbReference type="Gene3D" id="3.40.1400.10">
    <property type="entry name" value="Sugar-phosphate isomerase, RpiB/LacA/LacB"/>
    <property type="match status" value="1"/>
</dbReference>
<feature type="active site" description="Proton acceptor" evidence="3">
    <location>
        <position position="64"/>
    </location>
</feature>
<dbReference type="EMBL" id="CP001843">
    <property type="protein sequence ID" value="AEF84164.1"/>
    <property type="molecule type" value="Genomic_DNA"/>
</dbReference>
<reference evidence="5 6" key="2">
    <citation type="journal article" date="2011" name="ISME J.">
        <title>RNA-seq reveals cooperative metabolic interactions between two termite-gut spirochete species in co-culture.</title>
        <authorList>
            <person name="Rosenthal A.Z."/>
            <person name="Matson E.G."/>
            <person name="Eldar A."/>
            <person name="Leadbetter J.R."/>
        </authorList>
    </citation>
    <scope>NUCLEOTIDE SEQUENCE [LARGE SCALE GENOMIC DNA]</scope>
    <source>
        <strain evidence="6">ATCC BAA-887 / DSM 12427 / ZAS-2</strain>
    </source>
</reference>
<dbReference type="NCBIfam" id="TIGR01120">
    <property type="entry name" value="rpiB"/>
    <property type="match status" value="1"/>
</dbReference>
<dbReference type="Pfam" id="PF02502">
    <property type="entry name" value="LacAB_rpiB"/>
    <property type="match status" value="1"/>
</dbReference>
<feature type="binding site" evidence="4">
    <location>
        <position position="98"/>
    </location>
    <ligand>
        <name>D-ribulose 5-phosphate</name>
        <dbReference type="ChEBI" id="CHEBI:58121"/>
    </ligand>
</feature>
<feature type="binding site" evidence="4">
    <location>
        <begin position="65"/>
        <end position="69"/>
    </location>
    <ligand>
        <name>D-ribulose 5-phosphate</name>
        <dbReference type="ChEBI" id="CHEBI:58121"/>
    </ligand>
</feature>
<dbReference type="PANTHER" id="PTHR43732:SF1">
    <property type="entry name" value="RIBOSE 5-PHOSPHATE ISOMERASE"/>
    <property type="match status" value="1"/>
</dbReference>
<dbReference type="InterPro" id="IPR003500">
    <property type="entry name" value="RpiB_LacA_LacB"/>
</dbReference>
<dbReference type="KEGG" id="tpi:TREPR_1943"/>
<evidence type="ECO:0000256" key="3">
    <source>
        <dbReference type="PIRSR" id="PIRSR005384-1"/>
    </source>
</evidence>
<protein>
    <submittedName>
        <fullName evidence="5">Ribose-5-phosphate isomerase B</fullName>
        <ecNumber evidence="5">5.3.1.6</ecNumber>
    </submittedName>
</protein>
<dbReference type="NCBIfam" id="NF004051">
    <property type="entry name" value="PRK05571.1"/>
    <property type="match status" value="1"/>
</dbReference>
<keyword evidence="2 5" id="KW-0413">Isomerase</keyword>
<dbReference type="SUPFAM" id="SSF89623">
    <property type="entry name" value="Ribose/Galactose isomerase RpiB/AlsB"/>
    <property type="match status" value="1"/>
</dbReference>
<comment type="similarity">
    <text evidence="1">Belongs to the LacAB/RpiB family.</text>
</comment>
<dbReference type="OrthoDB" id="1778624at2"/>
<name>F5YKJ1_TREPZ</name>
<feature type="active site" description="Proton donor" evidence="3">
    <location>
        <position position="97"/>
    </location>
</feature>
<keyword evidence="6" id="KW-1185">Reference proteome</keyword>
<proteinExistence type="inferred from homology"/>
<reference evidence="6" key="1">
    <citation type="submission" date="2009-12" db="EMBL/GenBank/DDBJ databases">
        <title>Complete sequence of Treponema primitia strain ZAS-2.</title>
        <authorList>
            <person name="Tetu S.G."/>
            <person name="Matson E."/>
            <person name="Ren Q."/>
            <person name="Seshadri R."/>
            <person name="Elbourne L."/>
            <person name="Hassan K.A."/>
            <person name="Durkin A."/>
            <person name="Radune D."/>
            <person name="Mohamoud Y."/>
            <person name="Shay R."/>
            <person name="Jin S."/>
            <person name="Zhang X."/>
            <person name="Lucey K."/>
            <person name="Ballor N.R."/>
            <person name="Ottesen E."/>
            <person name="Rosenthal R."/>
            <person name="Allen A."/>
            <person name="Leadbetter J.R."/>
            <person name="Paulsen I.T."/>
        </authorList>
    </citation>
    <scope>NUCLEOTIDE SEQUENCE [LARGE SCALE GENOMIC DNA]</scope>
    <source>
        <strain evidence="6">ATCC BAA-887 / DSM 12427 / ZAS-2</strain>
    </source>
</reference>
<dbReference type="STRING" id="545694.TREPR_1943"/>
<dbReference type="HOGENOM" id="CLU_091396_4_1_12"/>
<dbReference type="Proteomes" id="UP000009223">
    <property type="component" value="Chromosome"/>
</dbReference>
<evidence type="ECO:0000256" key="2">
    <source>
        <dbReference type="ARBA" id="ARBA00023235"/>
    </source>
</evidence>
<feature type="binding site" evidence="4">
    <location>
        <position position="135"/>
    </location>
    <ligand>
        <name>D-ribulose 5-phosphate</name>
        <dbReference type="ChEBI" id="CHEBI:58121"/>
    </ligand>
</feature>
<dbReference type="AlphaFoldDB" id="F5YKJ1"/>
<dbReference type="RefSeq" id="WP_015708210.1">
    <property type="nucleotide sequence ID" value="NC_015578.1"/>
</dbReference>
<dbReference type="NCBIfam" id="TIGR00689">
    <property type="entry name" value="rpiB_lacA_lacB"/>
    <property type="match status" value="1"/>
</dbReference>
<dbReference type="eggNOG" id="COG0698">
    <property type="taxonomic scope" value="Bacteria"/>
</dbReference>
<dbReference type="InterPro" id="IPR051812">
    <property type="entry name" value="SPI_LacAB/RpiB"/>
</dbReference>
<feature type="binding site" evidence="4">
    <location>
        <position position="131"/>
    </location>
    <ligand>
        <name>D-ribulose 5-phosphate</name>
        <dbReference type="ChEBI" id="CHEBI:58121"/>
    </ligand>
</feature>
<dbReference type="InterPro" id="IPR036569">
    <property type="entry name" value="RpiB_LacA_LacB_sf"/>
</dbReference>
<feature type="binding site" evidence="4">
    <location>
        <position position="108"/>
    </location>
    <ligand>
        <name>D-ribulose 5-phosphate</name>
        <dbReference type="ChEBI" id="CHEBI:58121"/>
    </ligand>
</feature>
<dbReference type="EC" id="5.3.1.6" evidence="5"/>
<organism evidence="5 6">
    <name type="scientific">Treponema primitia (strain ATCC BAA-887 / DSM 12427 / ZAS-2)</name>
    <dbReference type="NCBI Taxonomy" id="545694"/>
    <lineage>
        <taxon>Bacteria</taxon>
        <taxon>Pseudomonadati</taxon>
        <taxon>Spirochaetota</taxon>
        <taxon>Spirochaetia</taxon>
        <taxon>Spirochaetales</taxon>
        <taxon>Treponemataceae</taxon>
        <taxon>Treponema</taxon>
    </lineage>
</organism>
<feature type="binding site" evidence="4">
    <location>
        <begin position="7"/>
        <end position="8"/>
    </location>
    <ligand>
        <name>D-ribulose 5-phosphate</name>
        <dbReference type="ChEBI" id="CHEBI:58121"/>
    </ligand>
</feature>
<gene>
    <name evidence="5" type="primary">rpiB</name>
    <name evidence="5" type="ordered locus">TREPR_1943</name>
</gene>
<evidence type="ECO:0000313" key="6">
    <source>
        <dbReference type="Proteomes" id="UP000009223"/>
    </source>
</evidence>
<dbReference type="PIRSF" id="PIRSF005384">
    <property type="entry name" value="RpiB_LacA_B"/>
    <property type="match status" value="1"/>
</dbReference>
<dbReference type="GO" id="GO:0005975">
    <property type="term" value="P:carbohydrate metabolic process"/>
    <property type="evidence" value="ECO:0007669"/>
    <property type="project" value="InterPro"/>
</dbReference>
<accession>F5YKJ1</accession>
<sequence>MIALASDHAGFEMKQEIGRYLEELKLPFKDLGVPSGERADYPKYGYLAAKAVASGECDKGIIICGTGFGISLAANKVKGIRAVVCTDCYTALLSRQHNNANILALGARVIAPDAAKLIIKTWLQAEFEGGRHQGRLDMITKIEEGKIDFIN</sequence>
<evidence type="ECO:0000256" key="4">
    <source>
        <dbReference type="PIRSR" id="PIRSR005384-2"/>
    </source>
</evidence>
<evidence type="ECO:0000313" key="5">
    <source>
        <dbReference type="EMBL" id="AEF84164.1"/>
    </source>
</evidence>
<dbReference type="PANTHER" id="PTHR43732">
    <property type="entry name" value="RIBOSE 5-PHOSPHATE ISOMERASE-RELATED"/>
    <property type="match status" value="1"/>
</dbReference>